<protein>
    <submittedName>
        <fullName evidence="1">Uncharacterized protein</fullName>
    </submittedName>
</protein>
<name>A0ABZ2F6Q7_METCP</name>
<dbReference type="EMBL" id="CP104311">
    <property type="protein sequence ID" value="WWF02059.1"/>
    <property type="molecule type" value="Genomic_DNA"/>
</dbReference>
<reference evidence="1 2" key="1">
    <citation type="submission" date="2022-09" db="EMBL/GenBank/DDBJ databases">
        <authorList>
            <person name="Giprobiosintez L."/>
        </authorList>
    </citation>
    <scope>NUCLEOTIDE SEQUENCE [LARGE SCALE GENOMIC DNA]</scope>
    <source>
        <strain evidence="2">VKPM-B-12549 (GBS-15)</strain>
    </source>
</reference>
<dbReference type="RefSeq" id="WP_198322520.1">
    <property type="nucleotide sequence ID" value="NZ_CP104311.1"/>
</dbReference>
<evidence type="ECO:0000313" key="1">
    <source>
        <dbReference type="EMBL" id="WWF02059.1"/>
    </source>
</evidence>
<accession>A0ABZ2F6Q7</accession>
<gene>
    <name evidence="1" type="ORF">N4J17_00070</name>
</gene>
<evidence type="ECO:0000313" key="2">
    <source>
        <dbReference type="Proteomes" id="UP001359308"/>
    </source>
</evidence>
<keyword evidence="2" id="KW-1185">Reference proteome</keyword>
<sequence>MTLNLKTFFSGPEWVELSIPDWFKERTKTVIQTLGDDHAEVQLFKDILASGKISVDAVERADALAGSTQNSDVFLLAVDLAYHAFTVLLTITQVVPVTTPRAA</sequence>
<dbReference type="Proteomes" id="UP001359308">
    <property type="component" value="Chromosome"/>
</dbReference>
<proteinExistence type="predicted"/>
<organism evidence="1 2">
    <name type="scientific">Methylococcus capsulatus</name>
    <dbReference type="NCBI Taxonomy" id="414"/>
    <lineage>
        <taxon>Bacteria</taxon>
        <taxon>Pseudomonadati</taxon>
        <taxon>Pseudomonadota</taxon>
        <taxon>Gammaproteobacteria</taxon>
        <taxon>Methylococcales</taxon>
        <taxon>Methylococcaceae</taxon>
        <taxon>Methylococcus</taxon>
    </lineage>
</organism>